<dbReference type="RefSeq" id="WP_380124263.1">
    <property type="nucleotide sequence ID" value="NZ_JBHSIU010000060.1"/>
</dbReference>
<reference evidence="2" key="1">
    <citation type="journal article" date="2019" name="Int. J. Syst. Evol. Microbiol.">
        <title>The Global Catalogue of Microorganisms (GCM) 10K type strain sequencing project: providing services to taxonomists for standard genome sequencing and annotation.</title>
        <authorList>
            <consortium name="The Broad Institute Genomics Platform"/>
            <consortium name="The Broad Institute Genome Sequencing Center for Infectious Disease"/>
            <person name="Wu L."/>
            <person name="Ma J."/>
        </authorList>
    </citation>
    <scope>NUCLEOTIDE SEQUENCE [LARGE SCALE GENOMIC DNA]</scope>
    <source>
        <strain evidence="2">CGMCC 4.7152</strain>
    </source>
</reference>
<name>A0ABV9WA18_9ACTN</name>
<evidence type="ECO:0000313" key="1">
    <source>
        <dbReference type="EMBL" id="MFC5004373.1"/>
    </source>
</evidence>
<gene>
    <name evidence="1" type="ORF">ACFPIJ_41920</name>
</gene>
<dbReference type="EMBL" id="JBHSIU010000060">
    <property type="protein sequence ID" value="MFC5004373.1"/>
    <property type="molecule type" value="Genomic_DNA"/>
</dbReference>
<dbReference type="SUPFAM" id="SSF111069">
    <property type="entry name" value="Hypothetical protein yfbM"/>
    <property type="match status" value="1"/>
</dbReference>
<protein>
    <submittedName>
        <fullName evidence="1">YfbM family protein</fullName>
    </submittedName>
</protein>
<dbReference type="InterPro" id="IPR015068">
    <property type="entry name" value="DUF1877"/>
</dbReference>
<dbReference type="InterPro" id="IPR035944">
    <property type="entry name" value="YfbM-like_sf"/>
</dbReference>
<dbReference type="Gene3D" id="3.40.1760.10">
    <property type="entry name" value="YfbM-like super family"/>
    <property type="match status" value="1"/>
</dbReference>
<dbReference type="Pfam" id="PF08974">
    <property type="entry name" value="DUF1877"/>
    <property type="match status" value="1"/>
</dbReference>
<accession>A0ABV9WA18</accession>
<comment type="caution">
    <text evidence="1">The sequence shown here is derived from an EMBL/GenBank/DDBJ whole genome shotgun (WGS) entry which is preliminary data.</text>
</comment>
<evidence type="ECO:0000313" key="2">
    <source>
        <dbReference type="Proteomes" id="UP001595912"/>
    </source>
</evidence>
<proteinExistence type="predicted"/>
<organism evidence="1 2">
    <name type="scientific">Dactylosporangium cerinum</name>
    <dbReference type="NCBI Taxonomy" id="1434730"/>
    <lineage>
        <taxon>Bacteria</taxon>
        <taxon>Bacillati</taxon>
        <taxon>Actinomycetota</taxon>
        <taxon>Actinomycetes</taxon>
        <taxon>Micromonosporales</taxon>
        <taxon>Micromonosporaceae</taxon>
        <taxon>Dactylosporangium</taxon>
    </lineage>
</organism>
<dbReference type="Proteomes" id="UP001595912">
    <property type="component" value="Unassembled WGS sequence"/>
</dbReference>
<keyword evidence="2" id="KW-1185">Reference proteome</keyword>
<sequence length="169" mass="18167">MELIGRWLTAAELREVLDDPDAVEVLLFGDDGDEDDDEVGEMPEPDLDLGKSWHVVQFLFTGTAWGVTEGLGEAILGGADIGEDGGYGPARLLDAATVTRVATALDALDVETLRSRFDPAAMSAAEIYPEGWDFSPADFEEIVRPLIGDLRAFYRKAAARGQAVLLAIA</sequence>